<proteinExistence type="predicted"/>
<gene>
    <name evidence="1" type="ORF">TNIN_65071</name>
</gene>
<reference evidence="1" key="1">
    <citation type="submission" date="2020-08" db="EMBL/GenBank/DDBJ databases">
        <title>Multicomponent nature underlies the extraordinary mechanical properties of spider dragline silk.</title>
        <authorList>
            <person name="Kono N."/>
            <person name="Nakamura H."/>
            <person name="Mori M."/>
            <person name="Yoshida Y."/>
            <person name="Ohtoshi R."/>
            <person name="Malay A.D."/>
            <person name="Moran D.A.P."/>
            <person name="Tomita M."/>
            <person name="Numata K."/>
            <person name="Arakawa K."/>
        </authorList>
    </citation>
    <scope>NUCLEOTIDE SEQUENCE</scope>
</reference>
<comment type="caution">
    <text evidence="1">The sequence shown here is derived from an EMBL/GenBank/DDBJ whole genome shotgun (WGS) entry which is preliminary data.</text>
</comment>
<name>A0A8X6WPZ4_9ARAC</name>
<keyword evidence="2" id="KW-1185">Reference proteome</keyword>
<evidence type="ECO:0000313" key="2">
    <source>
        <dbReference type="Proteomes" id="UP000886998"/>
    </source>
</evidence>
<dbReference type="Proteomes" id="UP000886998">
    <property type="component" value="Unassembled WGS sequence"/>
</dbReference>
<dbReference type="AlphaFoldDB" id="A0A8X6WPZ4"/>
<accession>A0A8X6WPZ4</accession>
<protein>
    <submittedName>
        <fullName evidence="1">Uncharacterized protein</fullName>
    </submittedName>
</protein>
<sequence>MKTPYGTFGVTLLTFGMDPKKESNGFKRKPRGKPIATIQTLTNAEQWHHVSSNRTQLTFVSGARPFESSQQLFVGNGKSFCDERFPEKGKFLSSD</sequence>
<organism evidence="1 2">
    <name type="scientific">Trichonephila inaurata madagascariensis</name>
    <dbReference type="NCBI Taxonomy" id="2747483"/>
    <lineage>
        <taxon>Eukaryota</taxon>
        <taxon>Metazoa</taxon>
        <taxon>Ecdysozoa</taxon>
        <taxon>Arthropoda</taxon>
        <taxon>Chelicerata</taxon>
        <taxon>Arachnida</taxon>
        <taxon>Araneae</taxon>
        <taxon>Araneomorphae</taxon>
        <taxon>Entelegynae</taxon>
        <taxon>Araneoidea</taxon>
        <taxon>Nephilidae</taxon>
        <taxon>Trichonephila</taxon>
        <taxon>Trichonephila inaurata</taxon>
    </lineage>
</organism>
<dbReference type="EMBL" id="BMAV01001252">
    <property type="protein sequence ID" value="GFY39203.1"/>
    <property type="molecule type" value="Genomic_DNA"/>
</dbReference>
<evidence type="ECO:0000313" key="1">
    <source>
        <dbReference type="EMBL" id="GFY39203.1"/>
    </source>
</evidence>